<dbReference type="NCBIfam" id="TIGR01554">
    <property type="entry name" value="major_cap_HK97"/>
    <property type="match status" value="1"/>
</dbReference>
<dbReference type="SUPFAM" id="SSF56563">
    <property type="entry name" value="Major capsid protein gp5"/>
    <property type="match status" value="1"/>
</dbReference>
<evidence type="ECO:0000259" key="2">
    <source>
        <dbReference type="Pfam" id="PF05065"/>
    </source>
</evidence>
<reference evidence="3 4" key="1">
    <citation type="journal article" date="2011" name="J. Bacteriol.">
        <title>Genome sequence of the Mycobacterium colombiense type strain, CECT 3035.</title>
        <authorList>
            <person name="Gonzalez-Perez M."/>
            <person name="Murcia M.I."/>
            <person name="Landsman D."/>
            <person name="Jordan I.K."/>
            <person name="Marino-Ramirez L."/>
        </authorList>
    </citation>
    <scope>NUCLEOTIDE SEQUENCE [LARGE SCALE GENOMIC DNA]</scope>
    <source>
        <strain evidence="3 4">CECT 3035</strain>
    </source>
</reference>
<dbReference type="RefSeq" id="WP_007774347.1">
    <property type="nucleotide sequence ID" value="NZ_AFVW02000006.1"/>
</dbReference>
<dbReference type="EMBL" id="AFVW02000006">
    <property type="protein sequence ID" value="EJO87061.1"/>
    <property type="molecule type" value="Genomic_DNA"/>
</dbReference>
<evidence type="ECO:0000256" key="1">
    <source>
        <dbReference type="ARBA" id="ARBA00004328"/>
    </source>
</evidence>
<dbReference type="InterPro" id="IPR054612">
    <property type="entry name" value="Phage_capsid-like_C"/>
</dbReference>
<dbReference type="STRING" id="1041522.GCA_002105755_00604"/>
<dbReference type="Gene3D" id="3.30.2320.10">
    <property type="entry name" value="hypothetical protein PF0899 domain"/>
    <property type="match status" value="1"/>
</dbReference>
<name>J5E045_9MYCO</name>
<dbReference type="GeneID" id="31529213"/>
<comment type="caution">
    <text evidence="3">The sequence shown here is derived from an EMBL/GenBank/DDBJ whole genome shotgun (WGS) entry which is preliminary data.</text>
</comment>
<gene>
    <name evidence="3" type="ORF">MCOL_V219236</name>
</gene>
<comment type="subcellular location">
    <subcellularLocation>
        <location evidence="1">Virion</location>
    </subcellularLocation>
</comment>
<accession>J5E045</accession>
<proteinExistence type="predicted"/>
<feature type="domain" description="Phage capsid-like C-terminal" evidence="2">
    <location>
        <begin position="148"/>
        <end position="398"/>
    </location>
</feature>
<dbReference type="InterPro" id="IPR024455">
    <property type="entry name" value="Phage_capsid"/>
</dbReference>
<protein>
    <recommendedName>
        <fullName evidence="2">Phage capsid-like C-terminal domain-containing protein</fullName>
    </recommendedName>
</protein>
<evidence type="ECO:0000313" key="3">
    <source>
        <dbReference type="EMBL" id="EJO87061.1"/>
    </source>
</evidence>
<dbReference type="eggNOG" id="COG4653">
    <property type="taxonomic scope" value="Bacteria"/>
</dbReference>
<organism evidence="3 4">
    <name type="scientific">Mycobacterium colombiense CECT 3035</name>
    <dbReference type="NCBI Taxonomy" id="1041522"/>
    <lineage>
        <taxon>Bacteria</taxon>
        <taxon>Bacillati</taxon>
        <taxon>Actinomycetota</taxon>
        <taxon>Actinomycetes</taxon>
        <taxon>Mycobacteriales</taxon>
        <taxon>Mycobacteriaceae</taxon>
        <taxon>Mycobacterium</taxon>
        <taxon>Mycobacterium avium complex (MAC)</taxon>
    </lineage>
</organism>
<dbReference type="Proteomes" id="UP000006455">
    <property type="component" value="Unassembled WGS sequence"/>
</dbReference>
<dbReference type="Gene3D" id="3.30.2400.10">
    <property type="entry name" value="Major capsid protein gp5"/>
    <property type="match status" value="1"/>
</dbReference>
<dbReference type="OrthoDB" id="8444243at2"/>
<dbReference type="AlphaFoldDB" id="J5E045"/>
<dbReference type="Pfam" id="PF05065">
    <property type="entry name" value="Phage_capsid"/>
    <property type="match status" value="1"/>
</dbReference>
<evidence type="ECO:0000313" key="4">
    <source>
        <dbReference type="Proteomes" id="UP000006455"/>
    </source>
</evidence>
<sequence length="402" mass="43880">MQSLLNHLLTLRDNEAARRLACVDTARELGYSKWSDDKSGELGRMYRTADATVKALDARIAEQREEIRRSGADNPLVQAVKAAGHGGGATERTSRAETESWARRVAQQFCARNAEHRAISTGVLDVPSLVPPFVSLMRWPTRLIDLLLNRIPIDQNAVEYYRETARTNNADVVADLATKPTSTFTLTPIQDRARVIAHLSEPIPARYLADVDQVQPFLAREMAQGILAALEAEVVAGDGTGEHMTGILNTPGTTQIAFDTDILTTIRHSFTELQQIGEAPDAIALNPADAETVDLTRWGTAGGLLTSGFDHPNTAGYGSSSNFFGPSDEVKRVISPSVPQGTAIIGDWGTAITLYLRESMSLMLNYWSSELFETNAFVMRCEMRSVVGVLRPQAFAIATLHA</sequence>